<accession>A0A438HU06</accession>
<gene>
    <name evidence="1" type="primary">MAIL1_2</name>
    <name evidence="1" type="ORF">CK203_033937</name>
</gene>
<comment type="caution">
    <text evidence="1">The sequence shown here is derived from an EMBL/GenBank/DDBJ whole genome shotgun (WGS) entry which is preliminary data.</text>
</comment>
<dbReference type="EMBL" id="QGNW01000178">
    <property type="protein sequence ID" value="RVW87936.1"/>
    <property type="molecule type" value="Genomic_DNA"/>
</dbReference>
<evidence type="ECO:0000313" key="2">
    <source>
        <dbReference type="Proteomes" id="UP000288805"/>
    </source>
</evidence>
<dbReference type="Proteomes" id="UP000288805">
    <property type="component" value="Unassembled WGS sequence"/>
</dbReference>
<proteinExistence type="predicted"/>
<organism evidence="1 2">
    <name type="scientific">Vitis vinifera</name>
    <name type="common">Grape</name>
    <dbReference type="NCBI Taxonomy" id="29760"/>
    <lineage>
        <taxon>Eukaryota</taxon>
        <taxon>Viridiplantae</taxon>
        <taxon>Streptophyta</taxon>
        <taxon>Embryophyta</taxon>
        <taxon>Tracheophyta</taxon>
        <taxon>Spermatophyta</taxon>
        <taxon>Magnoliopsida</taxon>
        <taxon>eudicotyledons</taxon>
        <taxon>Gunneridae</taxon>
        <taxon>Pentapetalae</taxon>
        <taxon>rosids</taxon>
        <taxon>Vitales</taxon>
        <taxon>Vitaceae</taxon>
        <taxon>Viteae</taxon>
        <taxon>Vitis</taxon>
    </lineage>
</organism>
<evidence type="ECO:0000313" key="1">
    <source>
        <dbReference type="EMBL" id="RVW87936.1"/>
    </source>
</evidence>
<dbReference type="AlphaFoldDB" id="A0A438HU06"/>
<protein>
    <submittedName>
        <fullName evidence="1">Protein MAIN-like 1</fullName>
    </submittedName>
</protein>
<reference evidence="1 2" key="1">
    <citation type="journal article" date="2018" name="PLoS Genet.">
        <title>Population sequencing reveals clonal diversity and ancestral inbreeding in the grapevine cultivar Chardonnay.</title>
        <authorList>
            <person name="Roach M.J."/>
            <person name="Johnson D.L."/>
            <person name="Bohlmann J."/>
            <person name="van Vuuren H.J."/>
            <person name="Jones S.J."/>
            <person name="Pretorius I.S."/>
            <person name="Schmidt S.A."/>
            <person name="Borneman A.R."/>
        </authorList>
    </citation>
    <scope>NUCLEOTIDE SEQUENCE [LARGE SCALE GENOMIC DNA]</scope>
    <source>
        <strain evidence="2">cv. Chardonnay</strain>
        <tissue evidence="1">Leaf</tissue>
    </source>
</reference>
<name>A0A438HU06_VITVI</name>
<sequence>MEEVEKLKAGDRREEDKRTLRTMNGVVLATRERCQLLKQKKKAGMIKEEAPNGVFLLGLEMDLDNPGPCDSSVLTEQDLHVSSAIWDGEDRGVLKCHEHTKELKMWKLTEAQIKLVEMAGFKHLSMITDMSIDAPSYQPL</sequence>
<dbReference type="OrthoDB" id="442428at2759"/>